<dbReference type="PANTHER" id="PTHR47331:SF5">
    <property type="entry name" value="RIBONUCLEASE H"/>
    <property type="match status" value="1"/>
</dbReference>
<gene>
    <name evidence="1" type="ORF">D910_11663</name>
</gene>
<name>U4UJZ2_DENPD</name>
<dbReference type="STRING" id="77166.U4UJZ2"/>
<sequence length="314" mass="35040">MLKTVTYGTAPASHLATRCLKELSIRCSQENSIISRIIAEDFYVDDLCTGGSTVQEVLNIKQQVSRILLSAGFELRKFYCNVAEVIENTLEQTVHIGESSSNKKLGLYWDTANATFKYSINVQLSQRFTTRTILSCIAQIFDPLGLLVPVVMLAKIIIQKLGQCKKSWDESIPLDILTSYRGFYSQLGDLNDLEVSRKIRVSRHVLVELHGFADANETGYGACIHLRSVNGDGHCSVSLLCSKTRVASMKTTTIPRLELCAAFLLAELYRRVIGSLNISFDKSFFWSDSTIVFTPKTPPDNTFRGMTPILNHPV</sequence>
<dbReference type="AlphaFoldDB" id="U4UJZ2"/>
<dbReference type="Proteomes" id="UP000030742">
    <property type="component" value="Unassembled WGS sequence"/>
</dbReference>
<dbReference type="PANTHER" id="PTHR47331">
    <property type="entry name" value="PHD-TYPE DOMAIN-CONTAINING PROTEIN"/>
    <property type="match status" value="1"/>
</dbReference>
<evidence type="ECO:0008006" key="3">
    <source>
        <dbReference type="Google" id="ProtNLM"/>
    </source>
</evidence>
<dbReference type="OrthoDB" id="8052806at2759"/>
<organism evidence="1 2">
    <name type="scientific">Dendroctonus ponderosae</name>
    <name type="common">Mountain pine beetle</name>
    <dbReference type="NCBI Taxonomy" id="77166"/>
    <lineage>
        <taxon>Eukaryota</taxon>
        <taxon>Metazoa</taxon>
        <taxon>Ecdysozoa</taxon>
        <taxon>Arthropoda</taxon>
        <taxon>Hexapoda</taxon>
        <taxon>Insecta</taxon>
        <taxon>Pterygota</taxon>
        <taxon>Neoptera</taxon>
        <taxon>Endopterygota</taxon>
        <taxon>Coleoptera</taxon>
        <taxon>Polyphaga</taxon>
        <taxon>Cucujiformia</taxon>
        <taxon>Curculionidae</taxon>
        <taxon>Scolytinae</taxon>
        <taxon>Dendroctonus</taxon>
    </lineage>
</organism>
<dbReference type="Pfam" id="PF05380">
    <property type="entry name" value="Peptidase_A17"/>
    <property type="match status" value="1"/>
</dbReference>
<reference evidence="1 2" key="1">
    <citation type="journal article" date="2013" name="Genome Biol.">
        <title>Draft genome of the mountain pine beetle, Dendroctonus ponderosae Hopkins, a major forest pest.</title>
        <authorList>
            <person name="Keeling C.I."/>
            <person name="Yuen M.M."/>
            <person name="Liao N.Y."/>
            <person name="Docking T.R."/>
            <person name="Chan S.K."/>
            <person name="Taylor G.A."/>
            <person name="Palmquist D.L."/>
            <person name="Jackman S.D."/>
            <person name="Nguyen A."/>
            <person name="Li M."/>
            <person name="Henderson H."/>
            <person name="Janes J.K."/>
            <person name="Zhao Y."/>
            <person name="Pandoh P."/>
            <person name="Moore R."/>
            <person name="Sperling F.A."/>
            <person name="Huber D.P."/>
            <person name="Birol I."/>
            <person name="Jones S.J."/>
            <person name="Bohlmann J."/>
        </authorList>
    </citation>
    <scope>NUCLEOTIDE SEQUENCE</scope>
</reference>
<dbReference type="InterPro" id="IPR008042">
    <property type="entry name" value="Retrotrans_Pao"/>
</dbReference>
<proteinExistence type="predicted"/>
<evidence type="ECO:0000313" key="1">
    <source>
        <dbReference type="EMBL" id="ERL94384.1"/>
    </source>
</evidence>
<evidence type="ECO:0000313" key="2">
    <source>
        <dbReference type="Proteomes" id="UP000030742"/>
    </source>
</evidence>
<accession>U4UJZ2</accession>
<protein>
    <recommendedName>
        <fullName evidence="3">Reverse transcriptase domain-containing protein</fullName>
    </recommendedName>
</protein>
<dbReference type="EMBL" id="KB632389">
    <property type="protein sequence ID" value="ERL94384.1"/>
    <property type="molecule type" value="Genomic_DNA"/>
</dbReference>